<keyword evidence="3" id="KW-1185">Reference proteome</keyword>
<dbReference type="AlphaFoldDB" id="A0A810L7Q4"/>
<feature type="region of interest" description="Disordered" evidence="1">
    <location>
        <begin position="1"/>
        <end position="23"/>
    </location>
</feature>
<evidence type="ECO:0000313" key="2">
    <source>
        <dbReference type="EMBL" id="BCJ30351.1"/>
    </source>
</evidence>
<reference evidence="2" key="1">
    <citation type="submission" date="2020-08" db="EMBL/GenBank/DDBJ databases">
        <title>Whole genome shotgun sequence of Actinocatenispora sera NBRC 101916.</title>
        <authorList>
            <person name="Komaki H."/>
            <person name="Tamura T."/>
        </authorList>
    </citation>
    <scope>NUCLEOTIDE SEQUENCE</scope>
    <source>
        <strain evidence="2">NBRC 101916</strain>
    </source>
</reference>
<evidence type="ECO:0000313" key="3">
    <source>
        <dbReference type="Proteomes" id="UP000680750"/>
    </source>
</evidence>
<dbReference type="KEGG" id="aser:Asera_44590"/>
<evidence type="ECO:0000256" key="1">
    <source>
        <dbReference type="SAM" id="MobiDB-lite"/>
    </source>
</evidence>
<organism evidence="2 3">
    <name type="scientific">Actinocatenispora sera</name>
    <dbReference type="NCBI Taxonomy" id="390989"/>
    <lineage>
        <taxon>Bacteria</taxon>
        <taxon>Bacillati</taxon>
        <taxon>Actinomycetota</taxon>
        <taxon>Actinomycetes</taxon>
        <taxon>Micromonosporales</taxon>
        <taxon>Micromonosporaceae</taxon>
        <taxon>Actinocatenispora</taxon>
    </lineage>
</organism>
<name>A0A810L7Q4_9ACTN</name>
<dbReference type="Proteomes" id="UP000680750">
    <property type="component" value="Chromosome"/>
</dbReference>
<proteinExistence type="predicted"/>
<accession>A0A810L7Q4</accession>
<sequence>MSNRRSGSDTPVVLRDTHRPGPASVLVEANDRLQDLRALLAGALTGDGPDRADEPTGS</sequence>
<dbReference type="RefSeq" id="WP_157034781.1">
    <property type="nucleotide sequence ID" value="NZ_AP023354.1"/>
</dbReference>
<dbReference type="EMBL" id="AP023354">
    <property type="protein sequence ID" value="BCJ30351.1"/>
    <property type="molecule type" value="Genomic_DNA"/>
</dbReference>
<gene>
    <name evidence="2" type="ORF">Asera_44590</name>
</gene>
<protein>
    <submittedName>
        <fullName evidence="2">Uncharacterized protein</fullName>
    </submittedName>
</protein>